<dbReference type="GO" id="GO:0005975">
    <property type="term" value="P:carbohydrate metabolic process"/>
    <property type="evidence" value="ECO:0007669"/>
    <property type="project" value="InterPro"/>
</dbReference>
<keyword evidence="3" id="KW-1185">Reference proteome</keyword>
<protein>
    <submittedName>
        <fullName evidence="2">Polysaccharide deacetylase</fullName>
    </submittedName>
</protein>
<dbReference type="KEGG" id="llu:AKJ09_07822"/>
<dbReference type="STRING" id="1391654.AKJ09_07822"/>
<dbReference type="SUPFAM" id="SSF88713">
    <property type="entry name" value="Glycoside hydrolase/deacetylase"/>
    <property type="match status" value="1"/>
</dbReference>
<sequence length="319" mass="36369">MSRPALVISLDFELHWGVRDHTSVDGYRANLLGVREAIPAMLDLFERKSIAATWATVGFLFAENKKDLERHVPSRLPTYDNRALSPYDAIGEIGDDEASDPFHYAPSLVRHIAKTPRQELATHTFSHYYCLEAGQTAEQFDADLEAAAKISSPYGDAMRSIVFPRNQLNERYADVLRQRGIRAYRSNGRHWAYRAERAETPARRAFRLADAYLPLGGPRLGEPSSDTRGLTDVPASAFLRPYSPRLRRLDPLRRHRLERTMTSAAKSGRLFHLWWHPHNFGKYPKESMAFLERLLDHFETLRRRYGMESLSMGEAAAGG</sequence>
<evidence type="ECO:0000313" key="2">
    <source>
        <dbReference type="EMBL" id="AKV01159.1"/>
    </source>
</evidence>
<feature type="domain" description="NodB homology" evidence="1">
    <location>
        <begin position="35"/>
        <end position="183"/>
    </location>
</feature>
<dbReference type="Pfam" id="PF01522">
    <property type="entry name" value="Polysacc_deac_1"/>
    <property type="match status" value="1"/>
</dbReference>
<gene>
    <name evidence="2" type="ORF">AKJ09_07822</name>
</gene>
<dbReference type="CDD" id="cd10929">
    <property type="entry name" value="CE4_u5"/>
    <property type="match status" value="1"/>
</dbReference>
<accession>A0A0K1Q602</accession>
<dbReference type="GO" id="GO:0016810">
    <property type="term" value="F:hydrolase activity, acting on carbon-nitrogen (but not peptide) bonds"/>
    <property type="evidence" value="ECO:0007669"/>
    <property type="project" value="InterPro"/>
</dbReference>
<evidence type="ECO:0000313" key="3">
    <source>
        <dbReference type="Proteomes" id="UP000064967"/>
    </source>
</evidence>
<name>A0A0K1Q602_9BACT</name>
<dbReference type="InterPro" id="IPR002509">
    <property type="entry name" value="NODB_dom"/>
</dbReference>
<dbReference type="OrthoDB" id="7836272at2"/>
<dbReference type="RefSeq" id="WP_146652316.1">
    <property type="nucleotide sequence ID" value="NZ_CP012333.1"/>
</dbReference>
<reference evidence="2 3" key="1">
    <citation type="submission" date="2015-08" db="EMBL/GenBank/DDBJ databases">
        <authorList>
            <person name="Babu N.S."/>
            <person name="Beckwith C.J."/>
            <person name="Beseler K.G."/>
            <person name="Brison A."/>
            <person name="Carone J.V."/>
            <person name="Caskin T.P."/>
            <person name="Diamond M."/>
            <person name="Durham M.E."/>
            <person name="Foxe J.M."/>
            <person name="Go M."/>
            <person name="Henderson B.A."/>
            <person name="Jones I.B."/>
            <person name="McGettigan J.A."/>
            <person name="Micheletti S.J."/>
            <person name="Nasrallah M.E."/>
            <person name="Ortiz D."/>
            <person name="Piller C.R."/>
            <person name="Privatt S.R."/>
            <person name="Schneider S.L."/>
            <person name="Sharp S."/>
            <person name="Smith T.C."/>
            <person name="Stanton J.D."/>
            <person name="Ullery H.E."/>
            <person name="Wilson R.J."/>
            <person name="Serrano M.G."/>
            <person name="Buck G."/>
            <person name="Lee V."/>
            <person name="Wang Y."/>
            <person name="Carvalho R."/>
            <person name="Voegtly L."/>
            <person name="Shi R."/>
            <person name="Duckworth R."/>
            <person name="Johnson A."/>
            <person name="Loviza R."/>
            <person name="Walstead R."/>
            <person name="Shah Z."/>
            <person name="Kiflezghi M."/>
            <person name="Wade K."/>
            <person name="Ball S.L."/>
            <person name="Bradley K.W."/>
            <person name="Asai D.J."/>
            <person name="Bowman C.A."/>
            <person name="Russell D.A."/>
            <person name="Pope W.H."/>
            <person name="Jacobs-Sera D."/>
            <person name="Hendrix R.W."/>
            <person name="Hatfull G.F."/>
        </authorList>
    </citation>
    <scope>NUCLEOTIDE SEQUENCE [LARGE SCALE GENOMIC DNA]</scope>
    <source>
        <strain evidence="2 3">DSM 27648</strain>
    </source>
</reference>
<dbReference type="InterPro" id="IPR011330">
    <property type="entry name" value="Glyco_hydro/deAcase_b/a-brl"/>
</dbReference>
<organism evidence="2 3">
    <name type="scientific">Labilithrix luteola</name>
    <dbReference type="NCBI Taxonomy" id="1391654"/>
    <lineage>
        <taxon>Bacteria</taxon>
        <taxon>Pseudomonadati</taxon>
        <taxon>Myxococcota</taxon>
        <taxon>Polyangia</taxon>
        <taxon>Polyangiales</taxon>
        <taxon>Labilitrichaceae</taxon>
        <taxon>Labilithrix</taxon>
    </lineage>
</organism>
<dbReference type="Proteomes" id="UP000064967">
    <property type="component" value="Chromosome"/>
</dbReference>
<dbReference type="Gene3D" id="3.20.20.370">
    <property type="entry name" value="Glycoside hydrolase/deacetylase"/>
    <property type="match status" value="1"/>
</dbReference>
<dbReference type="PATRIC" id="fig|1391654.3.peg.7929"/>
<dbReference type="EMBL" id="CP012333">
    <property type="protein sequence ID" value="AKV01159.1"/>
    <property type="molecule type" value="Genomic_DNA"/>
</dbReference>
<evidence type="ECO:0000259" key="1">
    <source>
        <dbReference type="Pfam" id="PF01522"/>
    </source>
</evidence>
<dbReference type="AlphaFoldDB" id="A0A0K1Q602"/>
<proteinExistence type="predicted"/>